<evidence type="ECO:0000256" key="1">
    <source>
        <dbReference type="ARBA" id="ARBA00008857"/>
    </source>
</evidence>
<comment type="caution">
    <text evidence="5">The sequence shown here is derived from an EMBL/GenBank/DDBJ whole genome shotgun (WGS) entry which is preliminary data.</text>
</comment>
<accession>A0ABP9CUK7</accession>
<evidence type="ECO:0000313" key="5">
    <source>
        <dbReference type="EMBL" id="GAA4817140.1"/>
    </source>
</evidence>
<dbReference type="Pfam" id="PF00589">
    <property type="entry name" value="Phage_integrase"/>
    <property type="match status" value="1"/>
</dbReference>
<keyword evidence="6" id="KW-1185">Reference proteome</keyword>
<proteinExistence type="inferred from homology"/>
<evidence type="ECO:0000313" key="6">
    <source>
        <dbReference type="Proteomes" id="UP001501433"/>
    </source>
</evidence>
<comment type="similarity">
    <text evidence="1">Belongs to the 'phage' integrase family.</text>
</comment>
<gene>
    <name evidence="5" type="ORF">GCM10023330_27230</name>
</gene>
<evidence type="ECO:0000259" key="4">
    <source>
        <dbReference type="PROSITE" id="PS51898"/>
    </source>
</evidence>
<dbReference type="InterPro" id="IPR011010">
    <property type="entry name" value="DNA_brk_join_enz"/>
</dbReference>
<organism evidence="5 6">
    <name type="scientific">Litoribaculum gwangyangense</name>
    <dbReference type="NCBI Taxonomy" id="1130722"/>
    <lineage>
        <taxon>Bacteria</taxon>
        <taxon>Pseudomonadati</taxon>
        <taxon>Bacteroidota</taxon>
        <taxon>Flavobacteriia</taxon>
        <taxon>Flavobacteriales</taxon>
        <taxon>Flavobacteriaceae</taxon>
        <taxon>Litoribaculum</taxon>
    </lineage>
</organism>
<dbReference type="Gene3D" id="1.10.150.130">
    <property type="match status" value="1"/>
</dbReference>
<dbReference type="InterPro" id="IPR013762">
    <property type="entry name" value="Integrase-like_cat_sf"/>
</dbReference>
<dbReference type="Gene3D" id="1.10.443.10">
    <property type="entry name" value="Intergrase catalytic core"/>
    <property type="match status" value="1"/>
</dbReference>
<dbReference type="PROSITE" id="PS51898">
    <property type="entry name" value="TYR_RECOMBINASE"/>
    <property type="match status" value="1"/>
</dbReference>
<feature type="domain" description="Tyr recombinase" evidence="4">
    <location>
        <begin position="196"/>
        <end position="368"/>
    </location>
</feature>
<dbReference type="EMBL" id="BAABJW010000005">
    <property type="protein sequence ID" value="GAA4817140.1"/>
    <property type="molecule type" value="Genomic_DNA"/>
</dbReference>
<name>A0ABP9CUK7_9FLAO</name>
<dbReference type="InterPro" id="IPR010998">
    <property type="entry name" value="Integrase_recombinase_N"/>
</dbReference>
<dbReference type="Proteomes" id="UP001501433">
    <property type="component" value="Unassembled WGS sequence"/>
</dbReference>
<sequence>MRRIILTPLQHNNTMQIAIGFKFDVETKEYIKTIEGVKWTSTYKTFYIADSHHNLHRLFKAFREKNWFVDYSAVKLPSQKSETIKPLKTNIKLPELDDDQAHSLKKFKRWMQQKRLSHNTVNTYIEVCSFFLRYSKLKQQPISKKLVEQFNFDFIVKPQKSISYQNQCINGIKKYMEFESLPIENFNIERPKKPKCLPEVLSSVEVKSILDNTINLKHKTILSLIYSGGLRVGEALNMKINDIDSKRMLIHIKAAKGKKDRYTLLSENLLDLLRLYYKTYKPKDYLFEGQNGKLYSASSAQVILKNAINKTQIKKRVTLHTLRHSFATHLLENGTDIRYIQNLLGHSSPKTTMIYTHVSETSIRNIKNPFDSL</sequence>
<dbReference type="SUPFAM" id="SSF56349">
    <property type="entry name" value="DNA breaking-rejoining enzymes"/>
    <property type="match status" value="1"/>
</dbReference>
<dbReference type="PANTHER" id="PTHR30349:SF41">
    <property type="entry name" value="INTEGRASE_RECOMBINASE PROTEIN MJ0367-RELATED"/>
    <property type="match status" value="1"/>
</dbReference>
<dbReference type="InterPro" id="IPR050090">
    <property type="entry name" value="Tyrosine_recombinase_XerCD"/>
</dbReference>
<dbReference type="RefSeq" id="WP_345277756.1">
    <property type="nucleotide sequence ID" value="NZ_BAABJW010000005.1"/>
</dbReference>
<keyword evidence="3" id="KW-0233">DNA recombination</keyword>
<protein>
    <submittedName>
        <fullName evidence="5">Site-specific integrase</fullName>
    </submittedName>
</protein>
<reference evidence="6" key="1">
    <citation type="journal article" date="2019" name="Int. J. Syst. Evol. Microbiol.">
        <title>The Global Catalogue of Microorganisms (GCM) 10K type strain sequencing project: providing services to taxonomists for standard genome sequencing and annotation.</title>
        <authorList>
            <consortium name="The Broad Institute Genomics Platform"/>
            <consortium name="The Broad Institute Genome Sequencing Center for Infectious Disease"/>
            <person name="Wu L."/>
            <person name="Ma J."/>
        </authorList>
    </citation>
    <scope>NUCLEOTIDE SEQUENCE [LARGE SCALE GENOMIC DNA]</scope>
    <source>
        <strain evidence="6">JCM 18325</strain>
    </source>
</reference>
<evidence type="ECO:0000256" key="3">
    <source>
        <dbReference type="ARBA" id="ARBA00023172"/>
    </source>
</evidence>
<dbReference type="InterPro" id="IPR002104">
    <property type="entry name" value="Integrase_catalytic"/>
</dbReference>
<evidence type="ECO:0000256" key="2">
    <source>
        <dbReference type="ARBA" id="ARBA00023125"/>
    </source>
</evidence>
<dbReference type="PANTHER" id="PTHR30349">
    <property type="entry name" value="PHAGE INTEGRASE-RELATED"/>
    <property type="match status" value="1"/>
</dbReference>
<keyword evidence="2" id="KW-0238">DNA-binding</keyword>